<dbReference type="PANTHER" id="PTHR23326">
    <property type="entry name" value="CCR4 NOT-RELATED"/>
    <property type="match status" value="1"/>
</dbReference>
<feature type="compositionally biased region" description="Basic and acidic residues" evidence="4">
    <location>
        <begin position="243"/>
        <end position="264"/>
    </location>
</feature>
<sequence>MMNRPGTGPQQLRGMPGAFGGQQQPQSGRAVSNRLPNGGKMAPVNNGSWPFGGGMPMGGGASVSQASTRQLGGSVSFAQSVSGSQPSTPLDPSDFPSLSNTTQLGGSSQSNMWSSAGSRNMVPASQRGSAMPLPSQQGQQDDFFGTARLPSNQGTFRFGNQSQAAQGQAAGGDDFPPLNNRPAGGEIGAHDRGANLMSGLGFGSQGATPTAHSSRAGNGLLNAISANTRAAEARSPTAIGRPQDSRSPTEDDARQKHGGYREDSLASSIADNAGNRNPLGAIGNDAPSGKQKEDEKAKASEVQDPLEGLSDTDKWGLKGLRHLMNTHPDYNAVMCGMDLNTLGLDLTSKEPISDQIYSLFDDTPPQPAPKFRLPDCYEVKNVQPIEAKIGSFNEETLMWIFYSCPNDVQQQMAFAELAARGWKWNKRLHLWMTKDNIVAPPQPLSNELERGFYIVWDTNTWRKERRELTIAYSDLAPSTSPLPMP</sequence>
<reference evidence="6" key="1">
    <citation type="submission" date="2023-06" db="EMBL/GenBank/DDBJ databases">
        <title>Genome-scale phylogeny and comparative genomics of the fungal order Sordariales.</title>
        <authorList>
            <consortium name="Lawrence Berkeley National Laboratory"/>
            <person name="Hensen N."/>
            <person name="Bonometti L."/>
            <person name="Westerberg I."/>
            <person name="Brannstrom I.O."/>
            <person name="Guillou S."/>
            <person name="Cros-Aarteil S."/>
            <person name="Calhoun S."/>
            <person name="Haridas S."/>
            <person name="Kuo A."/>
            <person name="Mondo S."/>
            <person name="Pangilinan J."/>
            <person name="Riley R."/>
            <person name="Labutti K."/>
            <person name="Andreopoulos B."/>
            <person name="Lipzen A."/>
            <person name="Chen C."/>
            <person name="Yanf M."/>
            <person name="Daum C."/>
            <person name="Ng V."/>
            <person name="Clum A."/>
            <person name="Steindorff A."/>
            <person name="Ohm R."/>
            <person name="Martin F."/>
            <person name="Silar P."/>
            <person name="Natvig D."/>
            <person name="Lalanne C."/>
            <person name="Gautier V."/>
            <person name="Ament-Velasquez S.L."/>
            <person name="Kruys A."/>
            <person name="Hutchinson M.I."/>
            <person name="Powell A.J."/>
            <person name="Barry K."/>
            <person name="Miller A.N."/>
            <person name="Grigoriev I.V."/>
            <person name="Debuchy R."/>
            <person name="Gladieux P."/>
            <person name="Thoren M.H."/>
            <person name="Johannesson H."/>
        </authorList>
    </citation>
    <scope>NUCLEOTIDE SEQUENCE</scope>
    <source>
        <strain evidence="6">PSN4</strain>
    </source>
</reference>
<dbReference type="Gene3D" id="2.30.30.1020">
    <property type="entry name" value="CCR4-NOT complex subunit 2/3/5, C-terminal domain"/>
    <property type="match status" value="1"/>
</dbReference>
<evidence type="ECO:0000313" key="6">
    <source>
        <dbReference type="EMBL" id="KAK1759448.1"/>
    </source>
</evidence>
<feature type="compositionally biased region" description="Low complexity" evidence="4">
    <location>
        <begin position="159"/>
        <end position="172"/>
    </location>
</feature>
<dbReference type="GO" id="GO:0000289">
    <property type="term" value="P:nuclear-transcribed mRNA poly(A) tail shortening"/>
    <property type="evidence" value="ECO:0007669"/>
    <property type="project" value="UniProtKB-ARBA"/>
</dbReference>
<comment type="similarity">
    <text evidence="1">Belongs to the CNOT2/3/5 family.</text>
</comment>
<evidence type="ECO:0000256" key="1">
    <source>
        <dbReference type="ARBA" id="ARBA00007682"/>
    </source>
</evidence>
<evidence type="ECO:0000259" key="5">
    <source>
        <dbReference type="Pfam" id="PF04153"/>
    </source>
</evidence>
<dbReference type="EMBL" id="MU839828">
    <property type="protein sequence ID" value="KAK1759448.1"/>
    <property type="molecule type" value="Genomic_DNA"/>
</dbReference>
<keyword evidence="7" id="KW-1185">Reference proteome</keyword>
<dbReference type="Proteomes" id="UP001239445">
    <property type="component" value="Unassembled WGS sequence"/>
</dbReference>
<evidence type="ECO:0000256" key="4">
    <source>
        <dbReference type="SAM" id="MobiDB-lite"/>
    </source>
</evidence>
<organism evidence="6 7">
    <name type="scientific">Echria macrotheca</name>
    <dbReference type="NCBI Taxonomy" id="438768"/>
    <lineage>
        <taxon>Eukaryota</taxon>
        <taxon>Fungi</taxon>
        <taxon>Dikarya</taxon>
        <taxon>Ascomycota</taxon>
        <taxon>Pezizomycotina</taxon>
        <taxon>Sordariomycetes</taxon>
        <taxon>Sordariomycetidae</taxon>
        <taxon>Sordariales</taxon>
        <taxon>Schizotheciaceae</taxon>
        <taxon>Echria</taxon>
    </lineage>
</organism>
<keyword evidence="2" id="KW-0805">Transcription regulation</keyword>
<name>A0AAJ0FDL4_9PEZI</name>
<feature type="domain" description="NOT2/NOT3/NOT5 C-terminal" evidence="5">
    <location>
        <begin position="357"/>
        <end position="475"/>
    </location>
</feature>
<feature type="compositionally biased region" description="Basic and acidic residues" evidence="4">
    <location>
        <begin position="290"/>
        <end position="301"/>
    </location>
</feature>
<feature type="compositionally biased region" description="Polar residues" evidence="4">
    <location>
        <begin position="205"/>
        <end position="216"/>
    </location>
</feature>
<proteinExistence type="inferred from homology"/>
<feature type="compositionally biased region" description="Polar residues" evidence="4">
    <location>
        <begin position="62"/>
        <end position="118"/>
    </location>
</feature>
<dbReference type="GO" id="GO:0006355">
    <property type="term" value="P:regulation of DNA-templated transcription"/>
    <property type="evidence" value="ECO:0007669"/>
    <property type="project" value="InterPro"/>
</dbReference>
<comment type="caution">
    <text evidence="6">The sequence shown here is derived from an EMBL/GenBank/DDBJ whole genome shotgun (WGS) entry which is preliminary data.</text>
</comment>
<evidence type="ECO:0000313" key="7">
    <source>
        <dbReference type="Proteomes" id="UP001239445"/>
    </source>
</evidence>
<dbReference type="Pfam" id="PF04153">
    <property type="entry name" value="NOT2_3_5_C"/>
    <property type="match status" value="1"/>
</dbReference>
<dbReference type="InterPro" id="IPR007282">
    <property type="entry name" value="NOT2/3/5_C"/>
</dbReference>
<evidence type="ECO:0000256" key="2">
    <source>
        <dbReference type="ARBA" id="ARBA00023015"/>
    </source>
</evidence>
<dbReference type="GO" id="GO:0030015">
    <property type="term" value="C:CCR4-NOT core complex"/>
    <property type="evidence" value="ECO:0007669"/>
    <property type="project" value="InterPro"/>
</dbReference>
<feature type="compositionally biased region" description="Gly residues" evidence="4">
    <location>
        <begin position="50"/>
        <end position="61"/>
    </location>
</feature>
<dbReference type="AlphaFoldDB" id="A0AAJ0FDL4"/>
<feature type="compositionally biased region" description="Polar residues" evidence="4">
    <location>
        <begin position="21"/>
        <end position="30"/>
    </location>
</feature>
<protein>
    <recommendedName>
        <fullName evidence="5">NOT2/NOT3/NOT5 C-terminal domain-containing protein</fullName>
    </recommendedName>
</protein>
<feature type="region of interest" description="Disordered" evidence="4">
    <location>
        <begin position="1"/>
        <end position="310"/>
    </location>
</feature>
<keyword evidence="3" id="KW-0804">Transcription</keyword>
<dbReference type="InterPro" id="IPR040168">
    <property type="entry name" value="Not2/3/5"/>
</dbReference>
<gene>
    <name evidence="6" type="ORF">QBC47DRAFT_371988</name>
</gene>
<dbReference type="InterPro" id="IPR038635">
    <property type="entry name" value="CCR4-NOT_su2/3/5_C_sf"/>
</dbReference>
<evidence type="ECO:0000256" key="3">
    <source>
        <dbReference type="ARBA" id="ARBA00023163"/>
    </source>
</evidence>
<accession>A0AAJ0FDL4</accession>